<dbReference type="InterPro" id="IPR050365">
    <property type="entry name" value="TIM50"/>
</dbReference>
<evidence type="ECO:0000256" key="9">
    <source>
        <dbReference type="ARBA" id="ARBA00022989"/>
    </source>
</evidence>
<feature type="domain" description="FCP1 homology" evidence="15">
    <location>
        <begin position="245"/>
        <end position="374"/>
    </location>
</feature>
<dbReference type="Proteomes" id="UP001214628">
    <property type="component" value="Chromosome 1"/>
</dbReference>
<dbReference type="Pfam" id="PF03031">
    <property type="entry name" value="NIF"/>
    <property type="match status" value="1"/>
</dbReference>
<evidence type="ECO:0000256" key="11">
    <source>
        <dbReference type="ARBA" id="ARBA00023128"/>
    </source>
</evidence>
<keyword evidence="5" id="KW-0812">Transmembrane</keyword>
<keyword evidence="7 13" id="KW-0653">Protein transport</keyword>
<keyword evidence="10 13" id="KW-0811">Translocation</keyword>
<dbReference type="PANTHER" id="PTHR12210">
    <property type="entry name" value="DULLARD PROTEIN PHOSPHATASE"/>
    <property type="match status" value="1"/>
</dbReference>
<evidence type="ECO:0000256" key="14">
    <source>
        <dbReference type="SAM" id="MobiDB-lite"/>
    </source>
</evidence>
<evidence type="ECO:0000256" key="3">
    <source>
        <dbReference type="ARBA" id="ARBA00020799"/>
    </source>
</evidence>
<dbReference type="AlphaFoldDB" id="A0AAF0FAG5"/>
<accession>A0AAF0FAG5</accession>
<evidence type="ECO:0000259" key="15">
    <source>
        <dbReference type="SMART" id="SM00577"/>
    </source>
</evidence>
<reference evidence="16" key="1">
    <citation type="submission" date="2023-02" db="EMBL/GenBank/DDBJ databases">
        <title>Mating type loci evolution in Malassezia.</title>
        <authorList>
            <person name="Coelho M.A."/>
        </authorList>
    </citation>
    <scope>NUCLEOTIDE SEQUENCE</scope>
    <source>
        <strain evidence="16">CBS 14136</strain>
    </source>
</reference>
<keyword evidence="4 13" id="KW-0813">Transport</keyword>
<dbReference type="Gene3D" id="3.40.50.1000">
    <property type="entry name" value="HAD superfamily/HAD-like"/>
    <property type="match status" value="1"/>
</dbReference>
<name>A0AAF0FAG5_9BASI</name>
<feature type="compositionally biased region" description="Basic and acidic residues" evidence="14">
    <location>
        <begin position="139"/>
        <end position="148"/>
    </location>
</feature>
<feature type="compositionally biased region" description="Basic and acidic residues" evidence="14">
    <location>
        <begin position="96"/>
        <end position="112"/>
    </location>
</feature>
<evidence type="ECO:0000256" key="1">
    <source>
        <dbReference type="ARBA" id="ARBA00004434"/>
    </source>
</evidence>
<keyword evidence="17" id="KW-1185">Reference proteome</keyword>
<keyword evidence="6" id="KW-0999">Mitochondrion inner membrane</keyword>
<evidence type="ECO:0000313" key="16">
    <source>
        <dbReference type="EMBL" id="WFD42889.1"/>
    </source>
</evidence>
<dbReference type="FunFam" id="3.40.50.1000:FF:000019">
    <property type="entry name" value="Mitochondrial import inner membrane translocase subunit TIM50"/>
    <property type="match status" value="1"/>
</dbReference>
<evidence type="ECO:0000256" key="10">
    <source>
        <dbReference type="ARBA" id="ARBA00023010"/>
    </source>
</evidence>
<dbReference type="SUPFAM" id="SSF56784">
    <property type="entry name" value="HAD-like"/>
    <property type="match status" value="1"/>
</dbReference>
<feature type="compositionally biased region" description="Basic and acidic residues" evidence="14">
    <location>
        <begin position="47"/>
        <end position="81"/>
    </location>
</feature>
<dbReference type="InterPro" id="IPR036412">
    <property type="entry name" value="HAD-like_sf"/>
</dbReference>
<dbReference type="SMART" id="SM00577">
    <property type="entry name" value="CPDc"/>
    <property type="match status" value="1"/>
</dbReference>
<dbReference type="InterPro" id="IPR023214">
    <property type="entry name" value="HAD_sf"/>
</dbReference>
<evidence type="ECO:0000256" key="5">
    <source>
        <dbReference type="ARBA" id="ARBA00022692"/>
    </source>
</evidence>
<evidence type="ECO:0000256" key="7">
    <source>
        <dbReference type="ARBA" id="ARBA00022927"/>
    </source>
</evidence>
<evidence type="ECO:0000256" key="8">
    <source>
        <dbReference type="ARBA" id="ARBA00022946"/>
    </source>
</evidence>
<feature type="region of interest" description="Disordered" evidence="14">
    <location>
        <begin position="506"/>
        <end position="533"/>
    </location>
</feature>
<dbReference type="CDD" id="cd07521">
    <property type="entry name" value="HAD_FCP1-like"/>
    <property type="match status" value="1"/>
</dbReference>
<comment type="function">
    <text evidence="13">Essential component of the TIM23 complex, a complex that mediates the translocation of transit peptide-containing proteins across the mitochondrial inner membrane.</text>
</comment>
<keyword evidence="8 13" id="KW-0809">Transit peptide</keyword>
<comment type="similarity">
    <text evidence="2 13">Belongs to the TIM50 family.</text>
</comment>
<keyword evidence="11 13" id="KW-0496">Mitochondrion</keyword>
<proteinExistence type="inferred from homology"/>
<sequence length="533" mass="60617">MLVGGLLVRGVQNTAQRCRITHTGIKPRQIASVLAHRALQTSSRALEAPKKGPFDDAKKRDQEPGHETEPKKPLHTPEGKDWQVPSEPDNPVKSAEAPKAKTVDNADQKDSTPVHGEIPKGGIPLDIDSTSILDQEALESPKDEENASVRRTNARSRSKGSSSIEKNRNFMVRLMLVGTTLFAGYGVWMMGRDLDEREHEMFHDQEDIHSFLGRIKLRYQALRDGITKPVWEKLLPDPLPFPYSRPYTLVLDLDQLLVSSQWSTNTGWRTAKRPGLDYFLGYLSQWYEIVIFTTQPFYVVEKIIEKLDPDRRYIAYQLFRESCLQKDGKLIKDITYLNRDPRRVIMIDTNPEHVSMQPENAILLAPWHGEKGDRDLLGLIPFLDAIGIYGVDDVRRTLKAYEGKHIPTEHAKNEQLLKQRHEEEWHAKKQRLGGLSSLFGSISSGQAMTNEPPPMLVELERARYNQGYLEDQKFWQENGEKLRKQMQEEQEKQLREMKLNAWEGVTRMFGGGAPPPTPGSDTSPAGATAEVRS</sequence>
<organism evidence="16 17">
    <name type="scientific">Malassezia psittaci</name>
    <dbReference type="NCBI Taxonomy" id="1821823"/>
    <lineage>
        <taxon>Eukaryota</taxon>
        <taxon>Fungi</taxon>
        <taxon>Dikarya</taxon>
        <taxon>Basidiomycota</taxon>
        <taxon>Ustilaginomycotina</taxon>
        <taxon>Malasseziomycetes</taxon>
        <taxon>Malasseziales</taxon>
        <taxon>Malasseziaceae</taxon>
        <taxon>Malassezia</taxon>
    </lineage>
</organism>
<evidence type="ECO:0000256" key="12">
    <source>
        <dbReference type="ARBA" id="ARBA00023136"/>
    </source>
</evidence>
<protein>
    <recommendedName>
        <fullName evidence="3 13">Mitochondrial import inner membrane translocase subunit TIM50</fullName>
    </recommendedName>
</protein>
<gene>
    <name evidence="16" type="primary">TIM50</name>
    <name evidence="16" type="ORF">MPSI1_001539</name>
</gene>
<dbReference type="InterPro" id="IPR004274">
    <property type="entry name" value="FCP1_dom"/>
</dbReference>
<comment type="subcellular location">
    <subcellularLocation>
        <location evidence="1 13">Mitochondrion inner membrane</location>
        <topology evidence="1 13">Single-pass membrane protein</topology>
    </subcellularLocation>
</comment>
<comment type="subunit">
    <text evidence="13">Component of the TIM23 complex.</text>
</comment>
<keyword evidence="12" id="KW-0472">Membrane</keyword>
<evidence type="ECO:0000256" key="6">
    <source>
        <dbReference type="ARBA" id="ARBA00022792"/>
    </source>
</evidence>
<evidence type="ECO:0000256" key="2">
    <source>
        <dbReference type="ARBA" id="ARBA00006344"/>
    </source>
</evidence>
<evidence type="ECO:0000256" key="4">
    <source>
        <dbReference type="ARBA" id="ARBA00022448"/>
    </source>
</evidence>
<dbReference type="EMBL" id="CP118375">
    <property type="protein sequence ID" value="WFD42889.1"/>
    <property type="molecule type" value="Genomic_DNA"/>
</dbReference>
<feature type="region of interest" description="Disordered" evidence="14">
    <location>
        <begin position="41"/>
        <end position="163"/>
    </location>
</feature>
<keyword evidence="9" id="KW-1133">Transmembrane helix</keyword>
<evidence type="ECO:0000313" key="17">
    <source>
        <dbReference type="Proteomes" id="UP001214628"/>
    </source>
</evidence>
<evidence type="ECO:0000256" key="13">
    <source>
        <dbReference type="RuleBase" id="RU365079"/>
    </source>
</evidence>
<dbReference type="GO" id="GO:0005744">
    <property type="term" value="C:TIM23 mitochondrial import inner membrane translocase complex"/>
    <property type="evidence" value="ECO:0007669"/>
    <property type="project" value="UniProtKB-UniRule"/>
</dbReference>
<dbReference type="GO" id="GO:0015031">
    <property type="term" value="P:protein transport"/>
    <property type="evidence" value="ECO:0007669"/>
    <property type="project" value="UniProtKB-KW"/>
</dbReference>